<proteinExistence type="predicted"/>
<accession>A0A832MNH5</accession>
<dbReference type="AlphaFoldDB" id="A0A832MNH5"/>
<protein>
    <submittedName>
        <fullName evidence="2">Uncharacterized protein</fullName>
    </submittedName>
</protein>
<feature type="transmembrane region" description="Helical" evidence="1">
    <location>
        <begin position="551"/>
        <end position="568"/>
    </location>
</feature>
<feature type="transmembrane region" description="Helical" evidence="1">
    <location>
        <begin position="335"/>
        <end position="354"/>
    </location>
</feature>
<sequence>MLRKTVVFVVLILTLTCWALQLPDALNLYLELVREYETGSIQNPFLIKTVESLEHFALYRYYRFLIAGSVDKREATPDLGYYLSLIYSSYDFETEEEQLAAALFLSYLSSKLAKTRLTADYVMKDASFIDFFTRYRDVISREARSFFAWIIAYQVGLTDEKPPLDLVQRYRIEITDYSFTPPTDLKHLVDLTTFYSDPTIQSILTQALERVVENAKKDPARIAAHINREAAFVARDIVKPITNFQTYVAQTVQKITPGEKNYWWLRLIVYTCALFAAIRFVKLRSLLLGSVLGFEAIYLFFFFDPTSMYESLTYGLVLIFGFAFAALRLPKKRPIWLNVVCIILIVLAAIFPLVPRCEELSMDKREEFLGSRYYDLLKRELYVDELSLVSQYVRRLSSTMYTSMEDTKAIVNDLVETLANLNSRGVVTEILLSSNYGAFFNDLSSFFRYGGSKGRMEMFQPLSNTLRFYLLDERSRMKSFERDLDSLLKYSKRLVEYSAPRLRQEFKQHIEGLFSTKYPILSDLQSTFEKRIFQNSQRTASPHIRIFNNRSSLSIILITILVFLTNFFLNPKISVGPSIVLLIVSVMGWLNVRNLMLIVEQTSPLLQLQTSSSINPLVFLVAMFVASVNLLKLFRKGESR</sequence>
<gene>
    <name evidence="2" type="ORF">ENW55_08840</name>
</gene>
<evidence type="ECO:0000256" key="1">
    <source>
        <dbReference type="SAM" id="Phobius"/>
    </source>
</evidence>
<feature type="transmembrane region" description="Helical" evidence="1">
    <location>
        <begin position="309"/>
        <end position="328"/>
    </location>
</feature>
<feature type="transmembrane region" description="Helical" evidence="1">
    <location>
        <begin position="286"/>
        <end position="303"/>
    </location>
</feature>
<comment type="caution">
    <text evidence="2">The sequence shown here is derived from an EMBL/GenBank/DDBJ whole genome shotgun (WGS) entry which is preliminary data.</text>
</comment>
<evidence type="ECO:0000313" key="2">
    <source>
        <dbReference type="EMBL" id="HGZ80074.1"/>
    </source>
</evidence>
<reference evidence="2" key="1">
    <citation type="journal article" date="2020" name="mSystems">
        <title>Genome- and Community-Level Interaction Insights into Carbon Utilization and Element Cycling Functions of Hydrothermarchaeota in Hydrothermal Sediment.</title>
        <authorList>
            <person name="Zhou Z."/>
            <person name="Liu Y."/>
            <person name="Xu W."/>
            <person name="Pan J."/>
            <person name="Luo Z.H."/>
            <person name="Li M."/>
        </authorList>
    </citation>
    <scope>NUCLEOTIDE SEQUENCE [LARGE SCALE GENOMIC DNA]</scope>
    <source>
        <strain evidence="2">SpSt-86</strain>
    </source>
</reference>
<keyword evidence="1" id="KW-1133">Transmembrane helix</keyword>
<keyword evidence="1" id="KW-0472">Membrane</keyword>
<name>A0A832MNH5_9THEM</name>
<dbReference type="EMBL" id="DTKQ01000054">
    <property type="protein sequence ID" value="HGZ80074.1"/>
    <property type="molecule type" value="Genomic_DNA"/>
</dbReference>
<feature type="transmembrane region" description="Helical" evidence="1">
    <location>
        <begin position="263"/>
        <end position="281"/>
    </location>
</feature>
<organism evidence="2">
    <name type="scientific">Pseudothermotoga hypogea</name>
    <dbReference type="NCBI Taxonomy" id="57487"/>
    <lineage>
        <taxon>Bacteria</taxon>
        <taxon>Thermotogati</taxon>
        <taxon>Thermotogota</taxon>
        <taxon>Thermotogae</taxon>
        <taxon>Thermotogales</taxon>
        <taxon>Thermotogaceae</taxon>
        <taxon>Pseudothermotoga</taxon>
    </lineage>
</organism>
<feature type="transmembrane region" description="Helical" evidence="1">
    <location>
        <begin position="612"/>
        <end position="631"/>
    </location>
</feature>
<feature type="transmembrane region" description="Helical" evidence="1">
    <location>
        <begin position="575"/>
        <end position="592"/>
    </location>
</feature>
<keyword evidence="1" id="KW-0812">Transmembrane</keyword>